<reference evidence="1 2" key="1">
    <citation type="journal article" date="2023" name="Plants (Basel)">
        <title>Bridging the Gap: Combining Genomics and Transcriptomics Approaches to Understand Stylosanthes scabra, an Orphan Legume from the Brazilian Caatinga.</title>
        <authorList>
            <person name="Ferreira-Neto J.R.C."/>
            <person name="da Silva M.D."/>
            <person name="Binneck E."/>
            <person name="de Melo N.F."/>
            <person name="da Silva R.H."/>
            <person name="de Melo A.L.T.M."/>
            <person name="Pandolfi V."/>
            <person name="Bustamante F.O."/>
            <person name="Brasileiro-Vidal A.C."/>
            <person name="Benko-Iseppon A.M."/>
        </authorList>
    </citation>
    <scope>NUCLEOTIDE SEQUENCE [LARGE SCALE GENOMIC DNA]</scope>
    <source>
        <tissue evidence="1">Leaves</tissue>
    </source>
</reference>
<dbReference type="Proteomes" id="UP001341840">
    <property type="component" value="Unassembled WGS sequence"/>
</dbReference>
<comment type="caution">
    <text evidence="1">The sequence shown here is derived from an EMBL/GenBank/DDBJ whole genome shotgun (WGS) entry which is preliminary data.</text>
</comment>
<evidence type="ECO:0000313" key="2">
    <source>
        <dbReference type="Proteomes" id="UP001341840"/>
    </source>
</evidence>
<accession>A0ABU6UBT8</accession>
<dbReference type="EMBL" id="JASCZI010120953">
    <property type="protein sequence ID" value="MED6158140.1"/>
    <property type="molecule type" value="Genomic_DNA"/>
</dbReference>
<proteinExistence type="predicted"/>
<name>A0ABU6UBT8_9FABA</name>
<gene>
    <name evidence="1" type="ORF">PIB30_030056</name>
</gene>
<protein>
    <submittedName>
        <fullName evidence="1">Uncharacterized protein</fullName>
    </submittedName>
</protein>
<evidence type="ECO:0000313" key="1">
    <source>
        <dbReference type="EMBL" id="MED6158140.1"/>
    </source>
</evidence>
<keyword evidence="2" id="KW-1185">Reference proteome</keyword>
<organism evidence="1 2">
    <name type="scientific">Stylosanthes scabra</name>
    <dbReference type="NCBI Taxonomy" id="79078"/>
    <lineage>
        <taxon>Eukaryota</taxon>
        <taxon>Viridiplantae</taxon>
        <taxon>Streptophyta</taxon>
        <taxon>Embryophyta</taxon>
        <taxon>Tracheophyta</taxon>
        <taxon>Spermatophyta</taxon>
        <taxon>Magnoliopsida</taxon>
        <taxon>eudicotyledons</taxon>
        <taxon>Gunneridae</taxon>
        <taxon>Pentapetalae</taxon>
        <taxon>rosids</taxon>
        <taxon>fabids</taxon>
        <taxon>Fabales</taxon>
        <taxon>Fabaceae</taxon>
        <taxon>Papilionoideae</taxon>
        <taxon>50 kb inversion clade</taxon>
        <taxon>dalbergioids sensu lato</taxon>
        <taxon>Dalbergieae</taxon>
        <taxon>Pterocarpus clade</taxon>
        <taxon>Stylosanthes</taxon>
    </lineage>
</organism>
<sequence length="183" mass="19834">MGARVVSTAVKISSYIITDGLTVGNNKSPFKFTTSLPSLSLTPNTSLSLTSASNPTSLFIFSILKAALAVPSPPPLCSWDSWTGSGIPRSGPRHCLEGILPPILVPTGKISRLRVSIQSVPRGDPRRVRNFDIPRYIMCLLNVKMLLNFGDKGSVLRCHRCSGGWESPLLCSFGRCPFLPYTN</sequence>